<reference evidence="1 2" key="1">
    <citation type="submission" date="2010-10" db="EMBL/GenBank/DDBJ databases">
        <authorList>
            <person name="Durkin A.S."/>
            <person name="Madupu R."/>
            <person name="Torralba M."/>
            <person name="Gillis M."/>
            <person name="Methe B."/>
            <person name="Sutton G."/>
            <person name="Nelson K.E."/>
        </authorList>
    </citation>
    <scope>NUCLEOTIDE SEQUENCE [LARGE SCALE GENOMIC DNA]</scope>
    <source>
        <strain evidence="1 2">F0405</strain>
    </source>
</reference>
<accession>E3CD43</accession>
<proteinExistence type="predicted"/>
<sequence length="39" mass="4850">MRAFYFLPQNIYVNHPAIFDNYFYFIDKNTCQKEKEVLQ</sequence>
<dbReference type="AlphaFoldDB" id="E3CD43"/>
<gene>
    <name evidence="1" type="ORF">HMPREF9626_0693</name>
</gene>
<organism evidence="1 2">
    <name type="scientific">Streptococcus parasanguinis F0405</name>
    <dbReference type="NCBI Taxonomy" id="905067"/>
    <lineage>
        <taxon>Bacteria</taxon>
        <taxon>Bacillati</taxon>
        <taxon>Bacillota</taxon>
        <taxon>Bacilli</taxon>
        <taxon>Lactobacillales</taxon>
        <taxon>Streptococcaceae</taxon>
        <taxon>Streptococcus</taxon>
    </lineage>
</organism>
<dbReference type="EMBL" id="AEKM01000007">
    <property type="protein sequence ID" value="EFQ55308.1"/>
    <property type="molecule type" value="Genomic_DNA"/>
</dbReference>
<evidence type="ECO:0000313" key="1">
    <source>
        <dbReference type="EMBL" id="EFQ55308.1"/>
    </source>
</evidence>
<dbReference type="Proteomes" id="UP000003812">
    <property type="component" value="Unassembled WGS sequence"/>
</dbReference>
<protein>
    <submittedName>
        <fullName evidence="1">Uncharacterized protein</fullName>
    </submittedName>
</protein>
<comment type="caution">
    <text evidence="1">The sequence shown here is derived from an EMBL/GenBank/DDBJ whole genome shotgun (WGS) entry which is preliminary data.</text>
</comment>
<name>E3CD43_STRPA</name>
<evidence type="ECO:0000313" key="2">
    <source>
        <dbReference type="Proteomes" id="UP000003812"/>
    </source>
</evidence>